<dbReference type="EMBL" id="CP001661">
    <property type="protein sequence ID" value="ACT17972.1"/>
    <property type="molecule type" value="Genomic_DNA"/>
</dbReference>
<dbReference type="PROSITE" id="PS51257">
    <property type="entry name" value="PROKAR_LIPOPROTEIN"/>
    <property type="match status" value="1"/>
</dbReference>
<reference evidence="2" key="1">
    <citation type="submission" date="2009-07" db="EMBL/GenBank/DDBJ databases">
        <title>Complete sequence of Geobacter sp. M21.</title>
        <authorList>
            <consortium name="US DOE Joint Genome Institute"/>
            <person name="Lucas S."/>
            <person name="Copeland A."/>
            <person name="Lapidus A."/>
            <person name="Glavina del Rio T."/>
            <person name="Dalin E."/>
            <person name="Tice H."/>
            <person name="Bruce D."/>
            <person name="Goodwin L."/>
            <person name="Pitluck S."/>
            <person name="Saunders E."/>
            <person name="Brettin T."/>
            <person name="Detter J.C."/>
            <person name="Han C."/>
            <person name="Larimer F."/>
            <person name="Land M."/>
            <person name="Hauser L."/>
            <person name="Kyrpides N."/>
            <person name="Ovchinnikova G."/>
            <person name="Lovley D."/>
        </authorList>
    </citation>
    <scope>NUCLEOTIDE SEQUENCE [LARGE SCALE GENOMIC DNA]</scope>
    <source>
        <strain evidence="2">M21</strain>
    </source>
</reference>
<evidence type="ECO:0000256" key="1">
    <source>
        <dbReference type="SAM" id="MobiDB-lite"/>
    </source>
</evidence>
<feature type="region of interest" description="Disordered" evidence="1">
    <location>
        <begin position="204"/>
        <end position="231"/>
    </location>
</feature>
<dbReference type="AlphaFoldDB" id="C6E7A6"/>
<dbReference type="HOGENOM" id="CLU_1238737_0_0_7"/>
<dbReference type="OrthoDB" id="5395326at2"/>
<gene>
    <name evidence="2" type="ordered locus">GM21_1919</name>
</gene>
<protein>
    <recommendedName>
        <fullName evidence="3">Lipoprotein</fullName>
    </recommendedName>
</protein>
<organism evidence="2">
    <name type="scientific">Geobacter sp. (strain M21)</name>
    <dbReference type="NCBI Taxonomy" id="443144"/>
    <lineage>
        <taxon>Bacteria</taxon>
        <taxon>Pseudomonadati</taxon>
        <taxon>Thermodesulfobacteriota</taxon>
        <taxon>Desulfuromonadia</taxon>
        <taxon>Geobacterales</taxon>
        <taxon>Geobacteraceae</taxon>
        <taxon>Geobacter</taxon>
    </lineage>
</organism>
<evidence type="ECO:0008006" key="3">
    <source>
        <dbReference type="Google" id="ProtNLM"/>
    </source>
</evidence>
<name>C6E7A6_GEOSM</name>
<dbReference type="KEGG" id="gem:GM21_1919"/>
<evidence type="ECO:0000313" key="2">
    <source>
        <dbReference type="EMBL" id="ACT17972.1"/>
    </source>
</evidence>
<proteinExistence type="predicted"/>
<accession>C6E7A6</accession>
<sequence length="231" mass="25087">MRQPSPIHLILVVGCVFSSLCLAGCAGGRITFHANNSASLQTVEADLQYARLQAESTREALEEMVFADPPDLGRAYRDFDEKATRMNLVGERLVRHADGMEYQGSSYLVEPEKSATECRYPRLSDTARTKPLELGGAFDPIAAAAISVRRAYRAFESDLSNIRSILSIHQTTKRIEIVDIFIKKAAVDEESLNEALGHAQALVQEAKTASPDPSLAPNGQGEKSVALPEGG</sequence>